<evidence type="ECO:0000313" key="2">
    <source>
        <dbReference type="EMBL" id="SVC66056.1"/>
    </source>
</evidence>
<dbReference type="EMBL" id="UINC01103572">
    <property type="protein sequence ID" value="SVC66056.1"/>
    <property type="molecule type" value="Genomic_DNA"/>
</dbReference>
<gene>
    <name evidence="2" type="ORF">METZ01_LOCUS318910</name>
</gene>
<evidence type="ECO:0000256" key="1">
    <source>
        <dbReference type="SAM" id="Phobius"/>
    </source>
</evidence>
<proteinExistence type="predicted"/>
<dbReference type="AlphaFoldDB" id="A0A382NYA9"/>
<protein>
    <submittedName>
        <fullName evidence="2">Uncharacterized protein</fullName>
    </submittedName>
</protein>
<keyword evidence="1" id="KW-1133">Transmembrane helix</keyword>
<organism evidence="2">
    <name type="scientific">marine metagenome</name>
    <dbReference type="NCBI Taxonomy" id="408172"/>
    <lineage>
        <taxon>unclassified sequences</taxon>
        <taxon>metagenomes</taxon>
        <taxon>ecological metagenomes</taxon>
    </lineage>
</organism>
<accession>A0A382NYA9</accession>
<keyword evidence="1" id="KW-0472">Membrane</keyword>
<feature type="transmembrane region" description="Helical" evidence="1">
    <location>
        <begin position="6"/>
        <end position="22"/>
    </location>
</feature>
<sequence>MEVFGIIGFVFGLGALSMVIQLKTTVETLKKEVEELKKETSTN</sequence>
<name>A0A382NYA9_9ZZZZ</name>
<reference evidence="2" key="1">
    <citation type="submission" date="2018-05" db="EMBL/GenBank/DDBJ databases">
        <authorList>
            <person name="Lanie J.A."/>
            <person name="Ng W.-L."/>
            <person name="Kazmierczak K.M."/>
            <person name="Andrzejewski T.M."/>
            <person name="Davidsen T.M."/>
            <person name="Wayne K.J."/>
            <person name="Tettelin H."/>
            <person name="Glass J.I."/>
            <person name="Rusch D."/>
            <person name="Podicherti R."/>
            <person name="Tsui H.-C.T."/>
            <person name="Winkler M.E."/>
        </authorList>
    </citation>
    <scope>NUCLEOTIDE SEQUENCE</scope>
</reference>
<keyword evidence="1" id="KW-0812">Transmembrane</keyword>